<reference evidence="8" key="2">
    <citation type="submission" date="2021-11" db="EMBL/GenBank/DDBJ databases">
        <authorList>
            <person name="Li G."/>
            <person name="Jia Q."/>
            <person name="Yang F."/>
            <person name="Zhang C."/>
            <person name="Singh A."/>
            <person name="Lorenz A.J."/>
            <person name="Jackson-Ziems T."/>
            <person name="Vidaver A."/>
            <person name="Alfano J.R."/>
        </authorList>
    </citation>
    <scope>NUCLEOTIDE SEQUENCE</scope>
    <source>
        <strain evidence="8">CNK-2</strain>
    </source>
</reference>
<dbReference type="InterPro" id="IPR050953">
    <property type="entry name" value="N4_N6_ade-DNA_methylase"/>
</dbReference>
<dbReference type="Pfam" id="PF22837">
    <property type="entry name" value="M_Eco57I_C"/>
    <property type="match status" value="1"/>
</dbReference>
<dbReference type="PANTHER" id="PTHR33841:SF5">
    <property type="entry name" value="DNA METHYLASE (MODIFICATION METHYLASE) (METHYLTRANSFERASE)-RELATED"/>
    <property type="match status" value="1"/>
</dbReference>
<evidence type="ECO:0000259" key="5">
    <source>
        <dbReference type="Pfam" id="PF02384"/>
    </source>
</evidence>
<dbReference type="Gene3D" id="3.40.50.150">
    <property type="entry name" value="Vaccinia Virus protein VP39"/>
    <property type="match status" value="1"/>
</dbReference>
<dbReference type="Proteomes" id="UP000265361">
    <property type="component" value="Unassembled WGS sequence"/>
</dbReference>
<evidence type="ECO:0000313" key="9">
    <source>
        <dbReference type="Proteomes" id="UP000265361"/>
    </source>
</evidence>
<keyword evidence="3" id="KW-0949">S-adenosyl-L-methionine</keyword>
<gene>
    <name evidence="7" type="ORF">DZF97_06575</name>
    <name evidence="8" type="ORF">LIV34_002619</name>
</gene>
<dbReference type="InterPro" id="IPR003356">
    <property type="entry name" value="DNA_methylase_A-5"/>
</dbReference>
<dbReference type="GeneID" id="92984378"/>
<keyword evidence="10" id="KW-1185">Reference proteome</keyword>
<dbReference type="GO" id="GO:0032259">
    <property type="term" value="P:methylation"/>
    <property type="evidence" value="ECO:0007669"/>
    <property type="project" value="UniProtKB-KW"/>
</dbReference>
<evidence type="ECO:0000313" key="10">
    <source>
        <dbReference type="Proteomes" id="UP001056208"/>
    </source>
</evidence>
<dbReference type="GO" id="GO:0008170">
    <property type="term" value="F:N-methyltransferase activity"/>
    <property type="evidence" value="ECO:0007669"/>
    <property type="project" value="InterPro"/>
</dbReference>
<dbReference type="GO" id="GO:0003677">
    <property type="term" value="F:DNA binding"/>
    <property type="evidence" value="ECO:0007669"/>
    <property type="project" value="InterPro"/>
</dbReference>
<dbReference type="SUPFAM" id="SSF53335">
    <property type="entry name" value="S-adenosyl-L-methionine-dependent methyltransferases"/>
    <property type="match status" value="1"/>
</dbReference>
<dbReference type="EMBL" id="CP086345">
    <property type="protein sequence ID" value="UQB04755.1"/>
    <property type="molecule type" value="Genomic_DNA"/>
</dbReference>
<protein>
    <submittedName>
        <fullName evidence="7">Class I SAM-dependent methyltransferase</fullName>
    </submittedName>
</protein>
<sequence length="532" mass="58352">MTTVFAAKSAPSSEKLRGGYYTPEPLARFVAAWVAVAGDELLEPSCGDGEILQFLAASGRATGVELFPLEAAAARERTGADVFDGDFFSWFAPERHGTFDGVAGNPPFIRYGSWEEQYREPAFELMRSEGLSPTRLTNAWLPFVVASVVAVRDGGRVGLVIPAELLQVGYAAQVRAYLVDQCSEITIVAFRELVFPGVLQEVVLLLVTKGNGPASIRTVEVTNGAHLTDVDLDVAAIRAPLHGSEKWTKYFLDVVQIGLLRDLKNDSRLARLERYAKVNVGVVTGRNSFFCMTEAEAQRLGIEEHTLPLLSRSAQFTGVGLTSQDLRSQAARGAMTRLLALDPAHDVASDPSLSRYVRLGLQDGVNDGYKCRIRQSWWSVPSISQPDGFMLRQVSTYLRFLSNDTGATSTDTVHRVFVKPGVDMRRLTVAALNSATQAMSEVLGRSYGGGLLEVEPTEAVALLVPDPELIDEDLMSRVDDLLRNGQIEQAIALVDQRVMIDRLDFSEAEIGAIREAGYLLRERRLRRGRKST</sequence>
<dbReference type="PRINTS" id="PR00507">
    <property type="entry name" value="N12N6MTFRASE"/>
</dbReference>
<keyword evidence="4" id="KW-0680">Restriction system</keyword>
<dbReference type="RefSeq" id="WP_015491235.1">
    <property type="nucleotide sequence ID" value="NZ_CP033721.2"/>
</dbReference>
<dbReference type="InterPro" id="IPR054520">
    <property type="entry name" value="M_Eco57I_C"/>
</dbReference>
<evidence type="ECO:0000259" key="6">
    <source>
        <dbReference type="Pfam" id="PF22837"/>
    </source>
</evidence>
<reference evidence="7 9" key="1">
    <citation type="submission" date="2018-08" db="EMBL/GenBank/DDBJ databases">
        <title>Genome Sequence of Clavibacter michiganensis Subspecies type strains, and the Atypical Peach-Colored Strains Isolated from Tomato.</title>
        <authorList>
            <person name="Osdaghi E."/>
            <person name="Portier P."/>
            <person name="Briand M."/>
            <person name="Jacques M.-A."/>
        </authorList>
    </citation>
    <scope>NUCLEOTIDE SEQUENCE [LARGE SCALE GENOMIC DNA]</scope>
    <source>
        <strain evidence="7 9">CFBP 7577</strain>
    </source>
</reference>
<evidence type="ECO:0000313" key="7">
    <source>
        <dbReference type="EMBL" id="RIJ13668.1"/>
    </source>
</evidence>
<dbReference type="GO" id="GO:0009307">
    <property type="term" value="P:DNA restriction-modification system"/>
    <property type="evidence" value="ECO:0007669"/>
    <property type="project" value="UniProtKB-KW"/>
</dbReference>
<name>A0A399Q456_9MICO</name>
<evidence type="ECO:0000256" key="3">
    <source>
        <dbReference type="ARBA" id="ARBA00022691"/>
    </source>
</evidence>
<accession>A0A399Q456</accession>
<evidence type="ECO:0000256" key="4">
    <source>
        <dbReference type="ARBA" id="ARBA00022747"/>
    </source>
</evidence>
<dbReference type="InterPro" id="IPR002052">
    <property type="entry name" value="DNA_methylase_N6_adenine_CS"/>
</dbReference>
<dbReference type="Proteomes" id="UP001056208">
    <property type="component" value="Chromosome"/>
</dbReference>
<dbReference type="GO" id="GO:0009007">
    <property type="term" value="F:site-specific DNA-methyltransferase (adenine-specific) activity"/>
    <property type="evidence" value="ECO:0007669"/>
    <property type="project" value="UniProtKB-EC"/>
</dbReference>
<dbReference type="REBASE" id="301579">
    <property type="entry name" value="M.Cmi7577ORF6575P"/>
</dbReference>
<feature type="domain" description="DNA methylase adenine-specific" evidence="5">
    <location>
        <begin position="93"/>
        <end position="211"/>
    </location>
</feature>
<evidence type="ECO:0000256" key="1">
    <source>
        <dbReference type="ARBA" id="ARBA00022603"/>
    </source>
</evidence>
<proteinExistence type="predicted"/>
<keyword evidence="1 7" id="KW-0489">Methyltransferase</keyword>
<evidence type="ECO:0000313" key="8">
    <source>
        <dbReference type="EMBL" id="UQB04755.1"/>
    </source>
</evidence>
<dbReference type="AlphaFoldDB" id="A0A399Q456"/>
<dbReference type="EMBL" id="QWED01000150">
    <property type="protein sequence ID" value="RIJ13668.1"/>
    <property type="molecule type" value="Genomic_DNA"/>
</dbReference>
<organism evidence="7 9">
    <name type="scientific">Clavibacter nebraskensis</name>
    <dbReference type="NCBI Taxonomy" id="31963"/>
    <lineage>
        <taxon>Bacteria</taxon>
        <taxon>Bacillati</taxon>
        <taxon>Actinomycetota</taxon>
        <taxon>Actinomycetes</taxon>
        <taxon>Micrococcales</taxon>
        <taxon>Microbacteriaceae</taxon>
        <taxon>Clavibacter</taxon>
    </lineage>
</organism>
<dbReference type="Pfam" id="PF02384">
    <property type="entry name" value="N6_Mtase"/>
    <property type="match status" value="1"/>
</dbReference>
<feature type="domain" description="Type II methyltransferase M.Eco57I C-terminal" evidence="6">
    <location>
        <begin position="244"/>
        <end position="499"/>
    </location>
</feature>
<dbReference type="InterPro" id="IPR029063">
    <property type="entry name" value="SAM-dependent_MTases_sf"/>
</dbReference>
<evidence type="ECO:0000256" key="2">
    <source>
        <dbReference type="ARBA" id="ARBA00022679"/>
    </source>
</evidence>
<dbReference type="REBASE" id="364113">
    <property type="entry name" value="M.Cmi7580ORF13055P"/>
</dbReference>
<dbReference type="PANTHER" id="PTHR33841">
    <property type="entry name" value="DNA METHYLTRANSFERASE YEEA-RELATED"/>
    <property type="match status" value="1"/>
</dbReference>
<keyword evidence="2 7" id="KW-0808">Transferase</keyword>
<dbReference type="PROSITE" id="PS00092">
    <property type="entry name" value="N6_MTASE"/>
    <property type="match status" value="1"/>
</dbReference>